<gene>
    <name evidence="1" type="ORF">GTCCBUS3UF5_2140</name>
</gene>
<evidence type="ECO:0008006" key="3">
    <source>
        <dbReference type="Google" id="ProtNLM"/>
    </source>
</evidence>
<name>A0ABM5MD13_GEOTH</name>
<accession>A0ABM5MD13</accession>
<protein>
    <recommendedName>
        <fullName evidence="3">Transposase</fullName>
    </recommendedName>
</protein>
<sequence length="45" mass="5131">MKLDQISSPSLKQMEISARNGSSPQHVLDKQYSFLHKDLKKSLIC</sequence>
<proteinExistence type="predicted"/>
<keyword evidence="2" id="KW-1185">Reference proteome</keyword>
<organism evidence="1 2">
    <name type="scientific">Geobacillus thermoleovorans CCB_US3_UF5</name>
    <dbReference type="NCBI Taxonomy" id="1111068"/>
    <lineage>
        <taxon>Bacteria</taxon>
        <taxon>Bacillati</taxon>
        <taxon>Bacillota</taxon>
        <taxon>Bacilli</taxon>
        <taxon>Bacillales</taxon>
        <taxon>Anoxybacillaceae</taxon>
        <taxon>Geobacillus</taxon>
        <taxon>Geobacillus thermoleovorans group</taxon>
    </lineage>
</organism>
<evidence type="ECO:0000313" key="1">
    <source>
        <dbReference type="EMBL" id="AEV17541.1"/>
    </source>
</evidence>
<reference evidence="1 2" key="1">
    <citation type="submission" date="2011-11" db="EMBL/GenBank/DDBJ databases">
        <title>Complete genome sequence of thermophilic Geobacillus thermoleovorans CCB_US3_UF5.</title>
        <authorList>
            <person name="Muhd Sakaff M.K.L."/>
            <person name="Abdul Rahman A.Y."/>
            <person name="Saito J.A."/>
            <person name="Hou S."/>
            <person name="Alam M."/>
        </authorList>
    </citation>
    <scope>NUCLEOTIDE SEQUENCE [LARGE SCALE GENOMIC DNA]</scope>
    <source>
        <strain evidence="1 2">CCB_US3_UF5</strain>
    </source>
</reference>
<evidence type="ECO:0000313" key="2">
    <source>
        <dbReference type="Proteomes" id="UP000005636"/>
    </source>
</evidence>
<dbReference type="EMBL" id="CP003125">
    <property type="protein sequence ID" value="AEV17541.1"/>
    <property type="molecule type" value="Genomic_DNA"/>
</dbReference>
<dbReference type="Proteomes" id="UP000005636">
    <property type="component" value="Chromosome"/>
</dbReference>